<evidence type="ECO:0000313" key="5">
    <source>
        <dbReference type="EMBL" id="PHH54075.1"/>
    </source>
</evidence>
<feature type="region of interest" description="Disordered" evidence="4">
    <location>
        <begin position="170"/>
        <end position="190"/>
    </location>
</feature>
<dbReference type="GO" id="GO:0000398">
    <property type="term" value="P:mRNA splicing, via spliceosome"/>
    <property type="evidence" value="ECO:0007669"/>
    <property type="project" value="TreeGrafter"/>
</dbReference>
<comment type="caution">
    <text evidence="5">The sequence shown here is derived from an EMBL/GenBank/DDBJ whole genome shotgun (WGS) entry which is preliminary data.</text>
</comment>
<name>A0A2C5X7D3_9PEZI</name>
<evidence type="ECO:0000313" key="6">
    <source>
        <dbReference type="Proteomes" id="UP000222788"/>
    </source>
</evidence>
<dbReference type="InterPro" id="IPR010756">
    <property type="entry name" value="Tls1-like"/>
</dbReference>
<gene>
    <name evidence="5" type="ORF">CFIMG_000977RA</name>
</gene>
<keyword evidence="6" id="KW-1185">Reference proteome</keyword>
<evidence type="ECO:0000256" key="3">
    <source>
        <dbReference type="ARBA" id="ARBA00023242"/>
    </source>
</evidence>
<dbReference type="EMBL" id="APWK03000033">
    <property type="protein sequence ID" value="PHH54075.1"/>
    <property type="molecule type" value="Genomic_DNA"/>
</dbReference>
<proteinExistence type="inferred from homology"/>
<dbReference type="AlphaFoldDB" id="A0A2C5X7D3"/>
<feature type="compositionally biased region" description="Polar residues" evidence="4">
    <location>
        <begin position="178"/>
        <end position="190"/>
    </location>
</feature>
<organism evidence="5 6">
    <name type="scientific">Ceratocystis fimbriata CBS 114723</name>
    <dbReference type="NCBI Taxonomy" id="1035309"/>
    <lineage>
        <taxon>Eukaryota</taxon>
        <taxon>Fungi</taxon>
        <taxon>Dikarya</taxon>
        <taxon>Ascomycota</taxon>
        <taxon>Pezizomycotina</taxon>
        <taxon>Sordariomycetes</taxon>
        <taxon>Hypocreomycetidae</taxon>
        <taxon>Microascales</taxon>
        <taxon>Ceratocystidaceae</taxon>
        <taxon>Ceratocystis</taxon>
    </lineage>
</organism>
<reference evidence="5 6" key="2">
    <citation type="journal article" date="2013" name="IMA Fungus">
        <title>IMA Genome-F 1: Ceratocystis fimbriata: Draft nuclear genome sequence for the plant pathogen, Ceratocystis fimbriata.</title>
        <authorList>
            <person name="Wilken P.M."/>
            <person name="Steenkamp E.T."/>
            <person name="Wingfield M.J."/>
            <person name="de Beer Z.W."/>
            <person name="Wingfield B.D."/>
        </authorList>
    </citation>
    <scope>NUCLEOTIDE SEQUENCE [LARGE SCALE GENOMIC DNA]</scope>
    <source>
        <strain evidence="5 6">CBS 114723</strain>
    </source>
</reference>
<sequence>MSDALQPTAEEQAPIIFKSKKNRKQIRTRPSTVDTTINIESSTNVVTDAHASSITANEAVANPKIVAAGLAAPGDGSLEGNLSDDETIPALSGVLRKAKKSRLQGVAFRVEASRLTDDDGEEDGMALVVRDKDGEGEEGVIVGGIKNFAPQTGILGNLVNHHMDQYVESRLAKRHQSSTDSNQENSVDAANGALNSSFPFAAPLVSAPTLVAKVPEGQKPTQSGKLMEVDLGDEARMKNIDSIERAKRRFIGESDAHGMGDTDSAQRNKRIRDRKASDEIKRDQVVEAFLHENKLDVYDISQVHGATSNFGDENLNDLPADDRVAEKFRRDFMDAMSQRIRRRRAARAPAINNQAPRPGAKRDDEMLKGPKLGGSRNTRAQMRDILLQKEKDKGKGNGNIRTRK</sequence>
<feature type="compositionally biased region" description="Basic and acidic residues" evidence="4">
    <location>
        <begin position="386"/>
        <end position="395"/>
    </location>
</feature>
<dbReference type="GO" id="GO:0005681">
    <property type="term" value="C:spliceosomal complex"/>
    <property type="evidence" value="ECO:0007669"/>
    <property type="project" value="TreeGrafter"/>
</dbReference>
<evidence type="ECO:0000256" key="2">
    <source>
        <dbReference type="ARBA" id="ARBA00007643"/>
    </source>
</evidence>
<dbReference type="PANTHER" id="PTHR13486">
    <property type="entry name" value="TELOMERE LENGTH AND SILENCING PROTEIN 1 TLS1 FAMILY MEMBER"/>
    <property type="match status" value="1"/>
</dbReference>
<dbReference type="Pfam" id="PF07052">
    <property type="entry name" value="Hep_59"/>
    <property type="match status" value="1"/>
</dbReference>
<dbReference type="Proteomes" id="UP000222788">
    <property type="component" value="Unassembled WGS sequence"/>
</dbReference>
<keyword evidence="3" id="KW-0539">Nucleus</keyword>
<dbReference type="PANTHER" id="PTHR13486:SF2">
    <property type="entry name" value="SPLICING FACTOR C9ORF78"/>
    <property type="match status" value="1"/>
</dbReference>
<feature type="compositionally biased region" description="Basic and acidic residues" evidence="4">
    <location>
        <begin position="251"/>
        <end position="266"/>
    </location>
</feature>
<feature type="region of interest" description="Disordered" evidence="4">
    <location>
        <begin position="251"/>
        <end position="276"/>
    </location>
</feature>
<evidence type="ECO:0000256" key="4">
    <source>
        <dbReference type="SAM" id="MobiDB-lite"/>
    </source>
</evidence>
<comment type="subcellular location">
    <subcellularLocation>
        <location evidence="1">Nucleus</location>
    </subcellularLocation>
</comment>
<protein>
    <submittedName>
        <fullName evidence="5">Uncharacterized protein</fullName>
    </submittedName>
</protein>
<accession>A0A2C5X7D3</accession>
<feature type="compositionally biased region" description="Low complexity" evidence="4">
    <location>
        <begin position="347"/>
        <end position="357"/>
    </location>
</feature>
<dbReference type="OrthoDB" id="5627at2759"/>
<reference evidence="5 6" key="1">
    <citation type="journal article" date="2013" name="Fungal Biol.">
        <title>Analysis of microsatellite markers in the genome of the plant pathogen Ceratocystis fimbriata.</title>
        <authorList>
            <person name="Simpson M.C."/>
            <person name="Wilken P.M."/>
            <person name="Coetzee M.P."/>
            <person name="Wingfield M.J."/>
            <person name="Wingfield B.D."/>
        </authorList>
    </citation>
    <scope>NUCLEOTIDE SEQUENCE [LARGE SCALE GENOMIC DNA]</scope>
    <source>
        <strain evidence="5 6">CBS 114723</strain>
    </source>
</reference>
<comment type="similarity">
    <text evidence="2">Belongs to the TLS1 family.</text>
</comment>
<evidence type="ECO:0000256" key="1">
    <source>
        <dbReference type="ARBA" id="ARBA00004123"/>
    </source>
</evidence>
<feature type="region of interest" description="Disordered" evidence="4">
    <location>
        <begin position="343"/>
        <end position="404"/>
    </location>
</feature>